<dbReference type="SUPFAM" id="SSF53448">
    <property type="entry name" value="Nucleotide-diphospho-sugar transferases"/>
    <property type="match status" value="1"/>
</dbReference>
<feature type="domain" description="Glycosyltransferase 2-like" evidence="1">
    <location>
        <begin position="6"/>
        <end position="163"/>
    </location>
</feature>
<protein>
    <recommendedName>
        <fullName evidence="1">Glycosyltransferase 2-like domain-containing protein</fullName>
    </recommendedName>
</protein>
<evidence type="ECO:0000313" key="3">
    <source>
        <dbReference type="Proteomes" id="UP000230184"/>
    </source>
</evidence>
<dbReference type="EMBL" id="PEWY01000103">
    <property type="protein sequence ID" value="PIU36909.1"/>
    <property type="molecule type" value="Genomic_DNA"/>
</dbReference>
<dbReference type="AlphaFoldDB" id="A0A2M6YTU0"/>
<proteinExistence type="predicted"/>
<organism evidence="2 3">
    <name type="scientific">Candidatus Roizmanbacteria bacterium CG07_land_8_20_14_0_80_34_15</name>
    <dbReference type="NCBI Taxonomy" id="1974849"/>
    <lineage>
        <taxon>Bacteria</taxon>
        <taxon>Candidatus Roizmaniibacteriota</taxon>
    </lineage>
</organism>
<evidence type="ECO:0000259" key="1">
    <source>
        <dbReference type="Pfam" id="PF00535"/>
    </source>
</evidence>
<dbReference type="PANTHER" id="PTHR22916">
    <property type="entry name" value="GLYCOSYLTRANSFERASE"/>
    <property type="match status" value="1"/>
</dbReference>
<reference evidence="3" key="1">
    <citation type="submission" date="2017-09" db="EMBL/GenBank/DDBJ databases">
        <title>Depth-based differentiation of microbial function through sediment-hosted aquifers and enrichment of novel symbionts in the deep terrestrial subsurface.</title>
        <authorList>
            <person name="Probst A.J."/>
            <person name="Ladd B."/>
            <person name="Jarett J.K."/>
            <person name="Geller-Mcgrath D.E."/>
            <person name="Sieber C.M.K."/>
            <person name="Emerson J.B."/>
            <person name="Anantharaman K."/>
            <person name="Thomas B.C."/>
            <person name="Malmstrom R."/>
            <person name="Stieglmeier M."/>
            <person name="Klingl A."/>
            <person name="Woyke T."/>
            <person name="Ryan C.M."/>
            <person name="Banfield J.F."/>
        </authorList>
    </citation>
    <scope>NUCLEOTIDE SEQUENCE [LARGE SCALE GENOMIC DNA]</scope>
</reference>
<gene>
    <name evidence="2" type="ORF">COT02_03535</name>
</gene>
<name>A0A2M6YTU0_9BACT</name>
<dbReference type="InterPro" id="IPR001173">
    <property type="entry name" value="Glyco_trans_2-like"/>
</dbReference>
<evidence type="ECO:0000313" key="2">
    <source>
        <dbReference type="EMBL" id="PIU36909.1"/>
    </source>
</evidence>
<sequence>MKPFFSVIIPTLNEEKYLPNLLDDLTKQKEKNFEIIIVDGKSEDRTIDVAMKYKNKYLIKAVISQKRNLCYQRNLGAKNSTGEYLVFLDADSRIKKNYLSDLKKYIDKYSYPFLTTYQLPDDNDSFNLILAQIANYGLEILKLINKQMAPGYNFVILRNIFIKLKGFNEKTTISEDHDLSIRIQNAGIKLHIIPKKLVKWSFRRVKKDGYVNIFLKYGIASFYTILLGEITNKKLGYQAQMGGQYFKEIKTKMIDVKLKNYLNKIKKLFIKLTKIKF</sequence>
<dbReference type="Pfam" id="PF00535">
    <property type="entry name" value="Glycos_transf_2"/>
    <property type="match status" value="1"/>
</dbReference>
<comment type="caution">
    <text evidence="2">The sequence shown here is derived from an EMBL/GenBank/DDBJ whole genome shotgun (WGS) entry which is preliminary data.</text>
</comment>
<dbReference type="InterPro" id="IPR029044">
    <property type="entry name" value="Nucleotide-diphossugar_trans"/>
</dbReference>
<accession>A0A2M6YTU0</accession>
<dbReference type="Proteomes" id="UP000230184">
    <property type="component" value="Unassembled WGS sequence"/>
</dbReference>
<dbReference type="Gene3D" id="3.90.550.10">
    <property type="entry name" value="Spore Coat Polysaccharide Biosynthesis Protein SpsA, Chain A"/>
    <property type="match status" value="1"/>
</dbReference>